<feature type="non-terminal residue" evidence="2">
    <location>
        <position position="1"/>
    </location>
</feature>
<feature type="region of interest" description="Disordered" evidence="1">
    <location>
        <begin position="73"/>
        <end position="103"/>
    </location>
</feature>
<accession>A0ABR4RKF5</accession>
<evidence type="ECO:0000313" key="3">
    <source>
        <dbReference type="Proteomes" id="UP000025756"/>
    </source>
</evidence>
<sequence>HGAAGPAAAPADLLRDLHAQARMARAVAAYQAEQAARQTAARSPCAAQDLGDIDCLMVLQAYRVAMPNAPVQDLQGMPPAAQRGSPAVGPIARTGPADQQIRR</sequence>
<keyword evidence="3" id="KW-1185">Reference proteome</keyword>
<proteinExistence type="predicted"/>
<comment type="caution">
    <text evidence="2">The sequence shown here is derived from an EMBL/GenBank/DDBJ whole genome shotgun (WGS) entry which is preliminary data.</text>
</comment>
<gene>
    <name evidence="2" type="ORF">L490_2475</name>
</gene>
<protein>
    <submittedName>
        <fullName evidence="2">N-acetyltransferase YedL</fullName>
    </submittedName>
</protein>
<dbReference type="EMBL" id="JGWH01000079">
    <property type="protein sequence ID" value="KCV35962.1"/>
    <property type="molecule type" value="Genomic_DNA"/>
</dbReference>
<name>A0ABR4RKF5_BORBO</name>
<reference evidence="2 3" key="1">
    <citation type="submission" date="2014-03" db="EMBL/GenBank/DDBJ databases">
        <title>Genome sequence of Bordetella bronchiseptica.</title>
        <authorList>
            <person name="Harvill E."/>
            <person name="Goodfield L.L."/>
            <person name="Ivanov Y.V."/>
            <person name="Meyer J.A."/>
            <person name="Muse S.J."/>
            <person name="Jacobs N."/>
            <person name="Bendor L."/>
            <person name="Smallridge W.E."/>
            <person name="Brinkac L.M."/>
            <person name="Sanka R."/>
            <person name="Kim M."/>
            <person name="Losada L."/>
        </authorList>
    </citation>
    <scope>NUCLEOTIDE SEQUENCE [LARGE SCALE GENOMIC DNA]</scope>
    <source>
        <strain evidence="2 3">00-P-2796</strain>
    </source>
</reference>
<dbReference type="Proteomes" id="UP000025756">
    <property type="component" value="Unassembled WGS sequence"/>
</dbReference>
<evidence type="ECO:0000313" key="2">
    <source>
        <dbReference type="EMBL" id="KCV35962.1"/>
    </source>
</evidence>
<evidence type="ECO:0000256" key="1">
    <source>
        <dbReference type="SAM" id="MobiDB-lite"/>
    </source>
</evidence>
<organism evidence="2 3">
    <name type="scientific">Bordetella bronchiseptica 00-P-2796</name>
    <dbReference type="NCBI Taxonomy" id="1331199"/>
    <lineage>
        <taxon>Bacteria</taxon>
        <taxon>Pseudomonadati</taxon>
        <taxon>Pseudomonadota</taxon>
        <taxon>Betaproteobacteria</taxon>
        <taxon>Burkholderiales</taxon>
        <taxon>Alcaligenaceae</taxon>
        <taxon>Bordetella</taxon>
    </lineage>
</organism>